<protein>
    <submittedName>
        <fullName evidence="1">cAMP-binding domain of CRP or a regulatory subunit of cAMP-dependent protein kinases</fullName>
    </submittedName>
</protein>
<keyword evidence="1" id="KW-0418">Kinase</keyword>
<name>A0A1M5PPT1_9SPHI</name>
<reference evidence="2" key="1">
    <citation type="submission" date="2016-11" db="EMBL/GenBank/DDBJ databases">
        <authorList>
            <person name="Varghese N."/>
            <person name="Submissions S."/>
        </authorList>
    </citation>
    <scope>NUCLEOTIDE SEQUENCE [LARGE SCALE GENOMIC DNA]</scope>
    <source>
        <strain evidence="2">DSM 16990</strain>
    </source>
</reference>
<dbReference type="STRING" id="288992.SAMN04488522_11024"/>
<sequence length="189" mass="21675">MKYAALIESLKKYGTLTDNSIRLLKERGESRTISVKDHLLIPGEVCKNLYFINKGLFRRYRFVNKKDRTVGFNGLAEHMTSADSFFNQVLSKEGIVCESKAEIICLNYFAWQSMCNEDPDFNKICCNITLHKLIESIEHLSVFNSSKTKEKVIYLCKLYPGILNVVTQKSIASLFHLTPQAMNRVIPKL</sequence>
<organism evidence="1 2">
    <name type="scientific">Pedobacter caeni</name>
    <dbReference type="NCBI Taxonomy" id="288992"/>
    <lineage>
        <taxon>Bacteria</taxon>
        <taxon>Pseudomonadati</taxon>
        <taxon>Bacteroidota</taxon>
        <taxon>Sphingobacteriia</taxon>
        <taxon>Sphingobacteriales</taxon>
        <taxon>Sphingobacteriaceae</taxon>
        <taxon>Pedobacter</taxon>
    </lineage>
</organism>
<dbReference type="AlphaFoldDB" id="A0A1M5PPT1"/>
<evidence type="ECO:0000313" key="2">
    <source>
        <dbReference type="Proteomes" id="UP000184287"/>
    </source>
</evidence>
<evidence type="ECO:0000313" key="1">
    <source>
        <dbReference type="EMBL" id="SHH03283.1"/>
    </source>
</evidence>
<dbReference type="SUPFAM" id="SSF51206">
    <property type="entry name" value="cAMP-binding domain-like"/>
    <property type="match status" value="1"/>
</dbReference>
<dbReference type="Gene3D" id="2.60.120.10">
    <property type="entry name" value="Jelly Rolls"/>
    <property type="match status" value="1"/>
</dbReference>
<dbReference type="RefSeq" id="WP_073238959.1">
    <property type="nucleotide sequence ID" value="NZ_FQUQ01000010.1"/>
</dbReference>
<keyword evidence="2" id="KW-1185">Reference proteome</keyword>
<dbReference type="EMBL" id="FQUQ01000010">
    <property type="protein sequence ID" value="SHH03283.1"/>
    <property type="molecule type" value="Genomic_DNA"/>
</dbReference>
<dbReference type="GO" id="GO:0016301">
    <property type="term" value="F:kinase activity"/>
    <property type="evidence" value="ECO:0007669"/>
    <property type="project" value="UniProtKB-KW"/>
</dbReference>
<dbReference type="OrthoDB" id="760913at2"/>
<dbReference type="InterPro" id="IPR014710">
    <property type="entry name" value="RmlC-like_jellyroll"/>
</dbReference>
<proteinExistence type="predicted"/>
<accession>A0A1M5PPT1</accession>
<gene>
    <name evidence="1" type="ORF">SAMN04488522_11024</name>
</gene>
<dbReference type="InterPro" id="IPR018490">
    <property type="entry name" value="cNMP-bd_dom_sf"/>
</dbReference>
<dbReference type="Proteomes" id="UP000184287">
    <property type="component" value="Unassembled WGS sequence"/>
</dbReference>
<keyword evidence="1" id="KW-0808">Transferase</keyword>